<dbReference type="EMBL" id="AGUD01000118">
    <property type="protein sequence ID" value="EHN11321.1"/>
    <property type="molecule type" value="Genomic_DNA"/>
</dbReference>
<dbReference type="InterPro" id="IPR001261">
    <property type="entry name" value="ArgE/DapE_CS"/>
</dbReference>
<dbReference type="Gene3D" id="1.10.150.900">
    <property type="match status" value="1"/>
</dbReference>
<dbReference type="SUPFAM" id="SSF55031">
    <property type="entry name" value="Bacterial exopeptidase dimerisation domain"/>
    <property type="match status" value="1"/>
</dbReference>
<dbReference type="AlphaFoldDB" id="H0E4T5"/>
<dbReference type="PROSITE" id="PS00759">
    <property type="entry name" value="ARGE_DAPE_CPG2_2"/>
    <property type="match status" value="1"/>
</dbReference>
<feature type="domain" description="Peptidase M20 dimerisation" evidence="6">
    <location>
        <begin position="191"/>
        <end position="326"/>
    </location>
</feature>
<comment type="similarity">
    <text evidence="2">Belongs to the peptidase M20A family.</text>
</comment>
<dbReference type="Proteomes" id="UP000005143">
    <property type="component" value="Unassembled WGS sequence"/>
</dbReference>
<dbReference type="GO" id="GO:0046872">
    <property type="term" value="F:metal ion binding"/>
    <property type="evidence" value="ECO:0007669"/>
    <property type="project" value="UniProtKB-KW"/>
</dbReference>
<dbReference type="InterPro" id="IPR011650">
    <property type="entry name" value="Peptidase_M20_dimer"/>
</dbReference>
<evidence type="ECO:0000256" key="1">
    <source>
        <dbReference type="ARBA" id="ARBA00001947"/>
    </source>
</evidence>
<dbReference type="PANTHER" id="PTHR43808">
    <property type="entry name" value="ACETYLORNITHINE DEACETYLASE"/>
    <property type="match status" value="1"/>
</dbReference>
<dbReference type="Gene3D" id="3.30.70.360">
    <property type="match status" value="1"/>
</dbReference>
<evidence type="ECO:0000313" key="7">
    <source>
        <dbReference type="EMBL" id="EHN11321.1"/>
    </source>
</evidence>
<dbReference type="OrthoDB" id="7055905at2"/>
<dbReference type="Pfam" id="PF01546">
    <property type="entry name" value="Peptidase_M20"/>
    <property type="match status" value="1"/>
</dbReference>
<evidence type="ECO:0000256" key="2">
    <source>
        <dbReference type="ARBA" id="ARBA00006247"/>
    </source>
</evidence>
<proteinExistence type="inferred from homology"/>
<dbReference type="GO" id="GO:0016787">
    <property type="term" value="F:hydrolase activity"/>
    <property type="evidence" value="ECO:0007669"/>
    <property type="project" value="UniProtKB-KW"/>
</dbReference>
<protein>
    <submittedName>
        <fullName evidence="7">Acetylornithine deacetylase or succinyl-diaminopimelate desuccinylase</fullName>
    </submittedName>
</protein>
<keyword evidence="8" id="KW-1185">Reference proteome</keyword>
<evidence type="ECO:0000256" key="3">
    <source>
        <dbReference type="ARBA" id="ARBA00022723"/>
    </source>
</evidence>
<accession>H0E4T5</accession>
<sequence length="438" mass="47034">MANVPSATGLLQQLIRLNTVNPPGNERPAIELLAGLLEDAGFAVTTVGNTPERPNLVAELRATDPAAAAAGPVLGLLSHVDTVLASPEDWQHDPWGGELIDGVIWGRGAIDMKSQTAAEVTAAIDLARSGWRPARGALKVIVVVDEEVGGYEGAVWLTREHPELAACDLLLNEGGGAPMPFRGRLHYGVCVGEKGPVRFLLRARGRAAHASTPGLGDNALLKLVPLLQRLADAEFPYDLEPAIATMLDGLGLDGADPAASYAALRAEDPALAAAIEPMSRIMLSPTQIAASDKLNVIPSRAELRVDCRVPPGLTEAQAQARILDQIGPLPDDVEIEWTETILGNASPEQSPLMDALREWIGEQAPEATIVPTFLPGFTDSRTWRTAFPDCVAYGFFPHRHLELREQAGLMHAKDERIDERDLDFATRCYRDVVARLLG</sequence>
<keyword evidence="5" id="KW-0862">Zinc</keyword>
<dbReference type="PROSITE" id="PS00758">
    <property type="entry name" value="ARGE_DAPE_CPG2_1"/>
    <property type="match status" value="1"/>
</dbReference>
<comment type="caution">
    <text evidence="7">The sequence shown here is derived from an EMBL/GenBank/DDBJ whole genome shotgun (WGS) entry which is preliminary data.</text>
</comment>
<gene>
    <name evidence="7" type="ORF">PAI11_18160</name>
</gene>
<evidence type="ECO:0000256" key="4">
    <source>
        <dbReference type="ARBA" id="ARBA00022801"/>
    </source>
</evidence>
<organism evidence="7 8">
    <name type="scientific">Patulibacter medicamentivorans</name>
    <dbReference type="NCBI Taxonomy" id="1097667"/>
    <lineage>
        <taxon>Bacteria</taxon>
        <taxon>Bacillati</taxon>
        <taxon>Actinomycetota</taxon>
        <taxon>Thermoleophilia</taxon>
        <taxon>Solirubrobacterales</taxon>
        <taxon>Patulibacteraceae</taxon>
        <taxon>Patulibacter</taxon>
    </lineage>
</organism>
<dbReference type="SUPFAM" id="SSF53187">
    <property type="entry name" value="Zn-dependent exopeptidases"/>
    <property type="match status" value="1"/>
</dbReference>
<reference evidence="7 8" key="1">
    <citation type="journal article" date="2013" name="Biodegradation">
        <title>Quantitative proteomic analysis of ibuprofen-degrading Patulibacter sp. strain I11.</title>
        <authorList>
            <person name="Almeida B."/>
            <person name="Kjeldal H."/>
            <person name="Lolas I."/>
            <person name="Knudsen A.D."/>
            <person name="Carvalho G."/>
            <person name="Nielsen K.L."/>
            <person name="Barreto Crespo M.T."/>
            <person name="Stensballe A."/>
            <person name="Nielsen J.L."/>
        </authorList>
    </citation>
    <scope>NUCLEOTIDE SEQUENCE [LARGE SCALE GENOMIC DNA]</scope>
    <source>
        <strain evidence="7 8">I11</strain>
    </source>
</reference>
<dbReference type="Gene3D" id="3.40.630.10">
    <property type="entry name" value="Zn peptidases"/>
    <property type="match status" value="1"/>
</dbReference>
<name>H0E4T5_9ACTN</name>
<keyword evidence="3" id="KW-0479">Metal-binding</keyword>
<dbReference type="InterPro" id="IPR036264">
    <property type="entry name" value="Bact_exopeptidase_dim_dom"/>
</dbReference>
<comment type="cofactor">
    <cofactor evidence="1">
        <name>Zn(2+)</name>
        <dbReference type="ChEBI" id="CHEBI:29105"/>
    </cofactor>
</comment>
<evidence type="ECO:0000259" key="6">
    <source>
        <dbReference type="Pfam" id="PF07687"/>
    </source>
</evidence>
<dbReference type="InterPro" id="IPR050072">
    <property type="entry name" value="Peptidase_M20A"/>
</dbReference>
<dbReference type="PANTHER" id="PTHR43808:SF8">
    <property type="entry name" value="PEPTIDASE M20 DIMERISATION DOMAIN-CONTAINING PROTEIN"/>
    <property type="match status" value="1"/>
</dbReference>
<evidence type="ECO:0000313" key="8">
    <source>
        <dbReference type="Proteomes" id="UP000005143"/>
    </source>
</evidence>
<dbReference type="RefSeq" id="WP_007573620.1">
    <property type="nucleotide sequence ID" value="NZ_AGUD01000118.1"/>
</dbReference>
<dbReference type="InterPro" id="IPR002933">
    <property type="entry name" value="Peptidase_M20"/>
</dbReference>
<keyword evidence="4" id="KW-0378">Hydrolase</keyword>
<evidence type="ECO:0000256" key="5">
    <source>
        <dbReference type="ARBA" id="ARBA00022833"/>
    </source>
</evidence>
<dbReference type="Pfam" id="PF07687">
    <property type="entry name" value="M20_dimer"/>
    <property type="match status" value="1"/>
</dbReference>